<protein>
    <submittedName>
        <fullName evidence="1">Uncharacterized protein</fullName>
    </submittedName>
</protein>
<keyword evidence="2" id="KW-1185">Reference proteome</keyword>
<gene>
    <name evidence="1" type="ORF">HK100_001524</name>
</gene>
<proteinExistence type="predicted"/>
<evidence type="ECO:0000313" key="2">
    <source>
        <dbReference type="Proteomes" id="UP001211907"/>
    </source>
</evidence>
<dbReference type="AlphaFoldDB" id="A0AAD5XG40"/>
<organism evidence="1 2">
    <name type="scientific">Physocladia obscura</name>
    <dbReference type="NCBI Taxonomy" id="109957"/>
    <lineage>
        <taxon>Eukaryota</taxon>
        <taxon>Fungi</taxon>
        <taxon>Fungi incertae sedis</taxon>
        <taxon>Chytridiomycota</taxon>
        <taxon>Chytridiomycota incertae sedis</taxon>
        <taxon>Chytridiomycetes</taxon>
        <taxon>Chytridiales</taxon>
        <taxon>Chytriomycetaceae</taxon>
        <taxon>Physocladia</taxon>
    </lineage>
</organism>
<comment type="caution">
    <text evidence="1">The sequence shown here is derived from an EMBL/GenBank/DDBJ whole genome shotgun (WGS) entry which is preliminary data.</text>
</comment>
<dbReference type="EMBL" id="JADGJH010001332">
    <property type="protein sequence ID" value="KAJ3114897.1"/>
    <property type="molecule type" value="Genomic_DNA"/>
</dbReference>
<dbReference type="Proteomes" id="UP001211907">
    <property type="component" value="Unassembled WGS sequence"/>
</dbReference>
<evidence type="ECO:0000313" key="1">
    <source>
        <dbReference type="EMBL" id="KAJ3114897.1"/>
    </source>
</evidence>
<accession>A0AAD5XG40</accession>
<sequence length="544" mass="60774">MEEFFSRQETTDKAALYAKTSQEAWYLYFSELASEKKRNQFERLFETKKGIFEALVRNSDASEYLSLHKQTYTTLADLAQGGAQTIGSNIEAEWDIFDVELGLNVKRPVTEQNNERFSKKNRGLADEDRDDLSPIFANSPTNPFGDDSISTITPTKIDGLAPAAEINDFHVEERGTQTSLRTQVHANGDVSGKIQPKRDSEGLEETVLSIIEGNPKALFDAVSKRIFEAKYQEMADSNKLKLKSGKYAEDIIPIHSFIFCPDDENSTAPFTGLEQEELKNLNRKEKPPMFSRNGMFLSFYKKFAKAESPHDLNSALFVAGHPELLKTEDPEFWICRIGEKCGLAGQERKDVTRKLPGLDSMTKRATGKKGDGYIRVFGNGKCDVGAMEAGPTWEGVGGTKSFTESGTVMPKVLRDILWSYVNRCRSSAEVLRKLVVPGILVYGEKFQRIELDSIGGYVTRVCSSGWKTLNLKGTVESFVDIFLNVFLVHTLVLQNETIASESSSDCNDDEDEDNFLVNLQEEIIAGKDVMGFDIGVSQPTPKKK</sequence>
<reference evidence="1" key="1">
    <citation type="submission" date="2020-05" db="EMBL/GenBank/DDBJ databases">
        <title>Phylogenomic resolution of chytrid fungi.</title>
        <authorList>
            <person name="Stajich J.E."/>
            <person name="Amses K."/>
            <person name="Simmons R."/>
            <person name="Seto K."/>
            <person name="Myers J."/>
            <person name="Bonds A."/>
            <person name="Quandt C.A."/>
            <person name="Barry K."/>
            <person name="Liu P."/>
            <person name="Grigoriev I."/>
            <person name="Longcore J.E."/>
            <person name="James T.Y."/>
        </authorList>
    </citation>
    <scope>NUCLEOTIDE SEQUENCE</scope>
    <source>
        <strain evidence="1">JEL0513</strain>
    </source>
</reference>
<name>A0AAD5XG40_9FUNG</name>